<dbReference type="RefSeq" id="WP_172991949.1">
    <property type="nucleotide sequence ID" value="NZ_AP021861.1"/>
</dbReference>
<dbReference type="EMBL" id="AP021861">
    <property type="protein sequence ID" value="BBO32511.1"/>
    <property type="molecule type" value="Genomic_DNA"/>
</dbReference>
<reference evidence="2" key="1">
    <citation type="submission" date="2019-10" db="EMBL/GenBank/DDBJ databases">
        <title>Lacipirellula parvula gen. nov., sp. nov., representing a lineage of planctomycetes widespread in freshwater anoxic habitats, and description of the family Lacipirellulaceae.</title>
        <authorList>
            <person name="Dedysh S.N."/>
            <person name="Kulichevskaya I.S."/>
            <person name="Beletsky A.V."/>
            <person name="Rakitin A.L."/>
            <person name="Mardanov A.V."/>
            <person name="Ivanova A.A."/>
            <person name="Saltykova V.X."/>
            <person name="Rijpstra W.I.C."/>
            <person name="Sinninghe Damste J.S."/>
            <person name="Ravin N.V."/>
        </authorList>
    </citation>
    <scope>NUCLEOTIDE SEQUENCE [LARGE SCALE GENOMIC DNA]</scope>
    <source>
        <strain evidence="2">PX69</strain>
    </source>
</reference>
<organism evidence="1 2">
    <name type="scientific">Lacipirellula parvula</name>
    <dbReference type="NCBI Taxonomy" id="2650471"/>
    <lineage>
        <taxon>Bacteria</taxon>
        <taxon>Pseudomonadati</taxon>
        <taxon>Planctomycetota</taxon>
        <taxon>Planctomycetia</taxon>
        <taxon>Pirellulales</taxon>
        <taxon>Lacipirellulaceae</taxon>
        <taxon>Lacipirellula</taxon>
    </lineage>
</organism>
<dbReference type="AlphaFoldDB" id="A0A5K7XCD8"/>
<protein>
    <submittedName>
        <fullName evidence="1">Uncharacterized protein</fullName>
    </submittedName>
</protein>
<name>A0A5K7XCD8_9BACT</name>
<proteinExistence type="predicted"/>
<evidence type="ECO:0000313" key="1">
    <source>
        <dbReference type="EMBL" id="BBO32511.1"/>
    </source>
</evidence>
<sequence>MGVYSVGEVADQLTERFGVRVRPRQITNLFSERALRDDLCPIKAGRRVVPESYVPMIVAELRRRGTLRKGEG</sequence>
<keyword evidence="2" id="KW-1185">Reference proteome</keyword>
<dbReference type="Proteomes" id="UP000326837">
    <property type="component" value="Chromosome"/>
</dbReference>
<dbReference type="KEGG" id="lpav:PLANPX_2123"/>
<gene>
    <name evidence="1" type="ORF">PLANPX_2123</name>
</gene>
<accession>A0A5K7XCD8</accession>
<evidence type="ECO:0000313" key="2">
    <source>
        <dbReference type="Proteomes" id="UP000326837"/>
    </source>
</evidence>